<dbReference type="RefSeq" id="WP_184038157.1">
    <property type="nucleotide sequence ID" value="NZ_JACHHY010000010.1"/>
</dbReference>
<dbReference type="EMBL" id="JACHHY010000010">
    <property type="protein sequence ID" value="MBB5018611.1"/>
    <property type="molecule type" value="Genomic_DNA"/>
</dbReference>
<organism evidence="1 2">
    <name type="scientific">Chitinivorax tropicus</name>
    <dbReference type="NCBI Taxonomy" id="714531"/>
    <lineage>
        <taxon>Bacteria</taxon>
        <taxon>Pseudomonadati</taxon>
        <taxon>Pseudomonadota</taxon>
        <taxon>Betaproteobacteria</taxon>
        <taxon>Chitinivorax</taxon>
    </lineage>
</organism>
<evidence type="ECO:0000313" key="1">
    <source>
        <dbReference type="EMBL" id="MBB5018611.1"/>
    </source>
</evidence>
<reference evidence="1 2" key="1">
    <citation type="submission" date="2020-08" db="EMBL/GenBank/DDBJ databases">
        <title>Genomic Encyclopedia of Type Strains, Phase IV (KMG-IV): sequencing the most valuable type-strain genomes for metagenomic binning, comparative biology and taxonomic classification.</title>
        <authorList>
            <person name="Goeker M."/>
        </authorList>
    </citation>
    <scope>NUCLEOTIDE SEQUENCE [LARGE SCALE GENOMIC DNA]</scope>
    <source>
        <strain evidence="1 2">DSM 27165</strain>
    </source>
</reference>
<dbReference type="AlphaFoldDB" id="A0A840MTT8"/>
<accession>A0A840MTT8</accession>
<protein>
    <submittedName>
        <fullName evidence="1">Uncharacterized protein</fullName>
    </submittedName>
</protein>
<gene>
    <name evidence="1" type="ORF">HNQ59_001902</name>
</gene>
<evidence type="ECO:0000313" key="2">
    <source>
        <dbReference type="Proteomes" id="UP000575898"/>
    </source>
</evidence>
<sequence>MPSRDILVGATFSAEPLAHQLQAHGAEQVSFVQPSALLSFLSQAAPINPDLTLILLIRLEDLIRDEKGTAGELAHSLRRQGPIWLDAITTYCAQLPRRPYLVVVPSPACTRQGGQLAATCNALARKLRALPCVHLLKWSAFIATTGDLRLFDSMADRLGHVPITLEGFAALGAWLMQQKRTSIAGPAPAPHPVTTLRPDAESRFYRYLNLQIRCTEMKEIAHFEAASRLSHQAHCHLSGRGHATSTLARRLAEGGLTGLLIDASDRFGRYPQCGFILIRHGAEPCISEWVLQTAVLGKQIEHCLLYALAATARQAGLESLSLSYVDHGANREMISLIDALYAMSGGLRCDVGSGMRLIGMPPTAWMDALLAQSMAPDVLVGMALPISRDWLCAKPQGMSALLGVR</sequence>
<keyword evidence="2" id="KW-1185">Reference proteome</keyword>
<comment type="caution">
    <text evidence="1">The sequence shown here is derived from an EMBL/GenBank/DDBJ whole genome shotgun (WGS) entry which is preliminary data.</text>
</comment>
<name>A0A840MTT8_9PROT</name>
<dbReference type="Proteomes" id="UP000575898">
    <property type="component" value="Unassembled WGS sequence"/>
</dbReference>
<proteinExistence type="predicted"/>